<dbReference type="PROSITE" id="PS00671">
    <property type="entry name" value="D_2_HYDROXYACID_DH_3"/>
    <property type="match status" value="1"/>
</dbReference>
<dbReference type="EMBL" id="JBHRUH010000031">
    <property type="protein sequence ID" value="MFC3293553.1"/>
    <property type="molecule type" value="Genomic_DNA"/>
</dbReference>
<dbReference type="SUPFAM" id="SSF51735">
    <property type="entry name" value="NAD(P)-binding Rossmann-fold domains"/>
    <property type="match status" value="1"/>
</dbReference>
<organism evidence="5 6">
    <name type="scientific">Modicisalibacter luteus</name>
    <dbReference type="NCBI Taxonomy" id="453962"/>
    <lineage>
        <taxon>Bacteria</taxon>
        <taxon>Pseudomonadati</taxon>
        <taxon>Pseudomonadota</taxon>
        <taxon>Gammaproteobacteria</taxon>
        <taxon>Oceanospirillales</taxon>
        <taxon>Halomonadaceae</taxon>
        <taxon>Modicisalibacter</taxon>
    </lineage>
</organism>
<evidence type="ECO:0000256" key="2">
    <source>
        <dbReference type="ARBA" id="ARBA00023002"/>
    </source>
</evidence>
<accession>A0ABV7M5L0</accession>
<feature type="domain" description="D-isomer specific 2-hydroxyacid dehydrogenase NAD-binding" evidence="4">
    <location>
        <begin position="114"/>
        <end position="284"/>
    </location>
</feature>
<dbReference type="SUPFAM" id="SSF52283">
    <property type="entry name" value="Formate/glycerate dehydrogenase catalytic domain-like"/>
    <property type="match status" value="1"/>
</dbReference>
<comment type="similarity">
    <text evidence="1">Belongs to the D-isomer specific 2-hydroxyacid dehydrogenase family.</text>
</comment>
<evidence type="ECO:0000256" key="3">
    <source>
        <dbReference type="ARBA" id="ARBA00023027"/>
    </source>
</evidence>
<dbReference type="Gene3D" id="3.40.50.720">
    <property type="entry name" value="NAD(P)-binding Rossmann-like Domain"/>
    <property type="match status" value="2"/>
</dbReference>
<evidence type="ECO:0000259" key="4">
    <source>
        <dbReference type="Pfam" id="PF02826"/>
    </source>
</evidence>
<dbReference type="InterPro" id="IPR050857">
    <property type="entry name" value="D-2-hydroxyacid_DH"/>
</dbReference>
<dbReference type="InterPro" id="IPR029753">
    <property type="entry name" value="D-isomer_DH_CS"/>
</dbReference>
<dbReference type="PROSITE" id="PS00065">
    <property type="entry name" value="D_2_HYDROXYACID_DH_1"/>
    <property type="match status" value="1"/>
</dbReference>
<dbReference type="Pfam" id="PF02826">
    <property type="entry name" value="2-Hacid_dh_C"/>
    <property type="match status" value="1"/>
</dbReference>
<evidence type="ECO:0000313" key="6">
    <source>
        <dbReference type="Proteomes" id="UP001595640"/>
    </source>
</evidence>
<dbReference type="InterPro" id="IPR006140">
    <property type="entry name" value="D-isomer_DH_NAD-bd"/>
</dbReference>
<keyword evidence="6" id="KW-1185">Reference proteome</keyword>
<dbReference type="RefSeq" id="WP_083932981.1">
    <property type="nucleotide sequence ID" value="NZ_BMXD01000001.1"/>
</dbReference>
<evidence type="ECO:0000256" key="1">
    <source>
        <dbReference type="ARBA" id="ARBA00005854"/>
    </source>
</evidence>
<sequence length="330" mass="36093">MRILLTHTPHARLWYGEDAIHELRKLGEVVIRETDDEWSQVQLIEAVSDVDVVVSDRSTPAPAQLFNNCSRLLAFVRCAMDTKNIDIQAASDNGILVTRAGPGFVPAVSEWIVGQMINLYRDIPRYAIDYRQGISPQPSMGRQLSGKTVGIVGFGNIGRYLCPILQALNVTVVIYDPFVDVSDTSVITAGFDELLKCSDIVVCLAAYNDKTEKMFNNNAFLLMKENACFINASRGGLVDEEALINALDSGHISSAALDVGNDHDNLPTKSVAARNNVFATPHIGGMVPEAIAFQAFQTVRQVRDIKNGLIPEGAINAEAKLRLKRVRPAS</sequence>
<keyword evidence="2" id="KW-0560">Oxidoreductase</keyword>
<dbReference type="PANTHER" id="PTHR42789:SF1">
    <property type="entry name" value="D-ISOMER SPECIFIC 2-HYDROXYACID DEHYDROGENASE FAMILY PROTEIN (AFU_ORTHOLOGUE AFUA_6G10090)"/>
    <property type="match status" value="1"/>
</dbReference>
<proteinExistence type="inferred from homology"/>
<dbReference type="InterPro" id="IPR036291">
    <property type="entry name" value="NAD(P)-bd_dom_sf"/>
</dbReference>
<dbReference type="Proteomes" id="UP001595640">
    <property type="component" value="Unassembled WGS sequence"/>
</dbReference>
<reference evidence="6" key="1">
    <citation type="journal article" date="2019" name="Int. J. Syst. Evol. Microbiol.">
        <title>The Global Catalogue of Microorganisms (GCM) 10K type strain sequencing project: providing services to taxonomists for standard genome sequencing and annotation.</title>
        <authorList>
            <consortium name="The Broad Institute Genomics Platform"/>
            <consortium name="The Broad Institute Genome Sequencing Center for Infectious Disease"/>
            <person name="Wu L."/>
            <person name="Ma J."/>
        </authorList>
    </citation>
    <scope>NUCLEOTIDE SEQUENCE [LARGE SCALE GENOMIC DNA]</scope>
    <source>
        <strain evidence="6">KCTC 12847</strain>
    </source>
</reference>
<name>A0ABV7M5L0_9GAMM</name>
<dbReference type="PANTHER" id="PTHR42789">
    <property type="entry name" value="D-ISOMER SPECIFIC 2-HYDROXYACID DEHYDROGENASE FAMILY PROTEIN (AFU_ORTHOLOGUE AFUA_6G10090)"/>
    <property type="match status" value="1"/>
</dbReference>
<protein>
    <submittedName>
        <fullName evidence="5">NAD(P)-dependent oxidoreductase</fullName>
    </submittedName>
</protein>
<dbReference type="InterPro" id="IPR029752">
    <property type="entry name" value="D-isomer_DH_CS1"/>
</dbReference>
<comment type="caution">
    <text evidence="5">The sequence shown here is derived from an EMBL/GenBank/DDBJ whole genome shotgun (WGS) entry which is preliminary data.</text>
</comment>
<evidence type="ECO:0000313" key="5">
    <source>
        <dbReference type="EMBL" id="MFC3293553.1"/>
    </source>
</evidence>
<gene>
    <name evidence="5" type="ORF">ACFOEI_15965</name>
</gene>
<keyword evidence="3" id="KW-0520">NAD</keyword>